<dbReference type="eggNOG" id="COG0539">
    <property type="taxonomic scope" value="Bacteria"/>
</dbReference>
<proteinExistence type="inferred from homology"/>
<dbReference type="GO" id="GO:0003735">
    <property type="term" value="F:structural constituent of ribosome"/>
    <property type="evidence" value="ECO:0007669"/>
    <property type="project" value="TreeGrafter"/>
</dbReference>
<dbReference type="AlphaFoldDB" id="E8T5S1"/>
<comment type="similarity">
    <text evidence="1">Belongs to the bacterial ribosomal protein bS1 family.</text>
</comment>
<dbReference type="InterPro" id="IPR003029">
    <property type="entry name" value="S1_domain"/>
</dbReference>
<name>E8T5S1_THEA1</name>
<dbReference type="KEGG" id="tam:Theam_1691"/>
<organism evidence="5 6">
    <name type="scientific">Thermovibrio ammonificans (strain DSM 15698 / JCM 12110 / HB-1)</name>
    <dbReference type="NCBI Taxonomy" id="648996"/>
    <lineage>
        <taxon>Bacteria</taxon>
        <taxon>Pseudomonadati</taxon>
        <taxon>Aquificota</taxon>
        <taxon>Aquificia</taxon>
        <taxon>Desulfurobacteriales</taxon>
        <taxon>Desulfurobacteriaceae</taxon>
        <taxon>Thermovibrio</taxon>
    </lineage>
</organism>
<gene>
    <name evidence="5" type="ordered locus">Theam_1691</name>
</gene>
<dbReference type="PANTHER" id="PTHR10724">
    <property type="entry name" value="30S RIBOSOMAL PROTEIN S1"/>
    <property type="match status" value="1"/>
</dbReference>
<dbReference type="EMBL" id="CP002444">
    <property type="protein sequence ID" value="ADU97647.1"/>
    <property type="molecule type" value="Genomic_DNA"/>
</dbReference>
<dbReference type="InterPro" id="IPR035104">
    <property type="entry name" value="Ribosomal_protein_S1-like"/>
</dbReference>
<evidence type="ECO:0000313" key="6">
    <source>
        <dbReference type="Proteomes" id="UP000006362"/>
    </source>
</evidence>
<feature type="domain" description="S1 motif" evidence="4">
    <location>
        <begin position="270"/>
        <end position="333"/>
    </location>
</feature>
<dbReference type="PROSITE" id="PS50126">
    <property type="entry name" value="S1"/>
    <property type="match status" value="4"/>
</dbReference>
<feature type="domain" description="S1 motif" evidence="4">
    <location>
        <begin position="185"/>
        <end position="253"/>
    </location>
</feature>
<dbReference type="OrthoDB" id="9804077at2"/>
<dbReference type="InterPro" id="IPR012340">
    <property type="entry name" value="NA-bd_OB-fold"/>
</dbReference>
<dbReference type="CDD" id="cd05687">
    <property type="entry name" value="S1_RPS1_repeat_ec1_hs1"/>
    <property type="match status" value="1"/>
</dbReference>
<protein>
    <submittedName>
        <fullName evidence="5">RNA binding S1 domain protein</fullName>
    </submittedName>
</protein>
<dbReference type="STRING" id="648996.Theam_1691"/>
<keyword evidence="2" id="KW-0689">Ribosomal protein</keyword>
<dbReference type="Proteomes" id="UP000006362">
    <property type="component" value="Chromosome"/>
</dbReference>
<dbReference type="HOGENOM" id="CLU_015805_4_0_0"/>
<dbReference type="Gene3D" id="2.40.50.140">
    <property type="entry name" value="Nucleic acid-binding proteins"/>
    <property type="match status" value="4"/>
</dbReference>
<reference evidence="5" key="1">
    <citation type="submission" date="2011-01" db="EMBL/GenBank/DDBJ databases">
        <title>Complete sequence of chromosome of Thermovibrio ammonificans HB-1.</title>
        <authorList>
            <consortium name="US DOE Joint Genome Institute"/>
            <person name="Lucas S."/>
            <person name="Copeland A."/>
            <person name="Lapidus A."/>
            <person name="Cheng J.-F."/>
            <person name="Goodwin L."/>
            <person name="Pitluck S."/>
            <person name="Davenport K."/>
            <person name="Detter J.C."/>
            <person name="Han C."/>
            <person name="Tapia R."/>
            <person name="Land M."/>
            <person name="Hauser L."/>
            <person name="Kyrpides N."/>
            <person name="Ivanova N."/>
            <person name="Ovchinnikova G."/>
            <person name="Vetriani C."/>
            <person name="Woyke T."/>
        </authorList>
    </citation>
    <scope>NUCLEOTIDE SEQUENCE [LARGE SCALE GENOMIC DNA]</scope>
    <source>
        <strain evidence="5">HB-1</strain>
    </source>
</reference>
<dbReference type="SUPFAM" id="SSF50249">
    <property type="entry name" value="Nucleic acid-binding proteins"/>
    <property type="match status" value="4"/>
</dbReference>
<evidence type="ECO:0000313" key="5">
    <source>
        <dbReference type="EMBL" id="ADU97647.1"/>
    </source>
</evidence>
<evidence type="ECO:0000256" key="1">
    <source>
        <dbReference type="ARBA" id="ARBA00006767"/>
    </source>
</evidence>
<dbReference type="SMART" id="SM00316">
    <property type="entry name" value="S1"/>
    <property type="match status" value="4"/>
</dbReference>
<accession>E8T5S1</accession>
<keyword evidence="3" id="KW-0687">Ribonucleoprotein</keyword>
<dbReference type="PANTHER" id="PTHR10724:SF7">
    <property type="entry name" value="SMALL RIBOSOMAL SUBUNIT PROTEIN BS1C"/>
    <property type="match status" value="1"/>
</dbReference>
<sequence>MEGEFAKLLEESFKKLNQEVITGTVVKVTDREVFVDFGWKSEGVVPVKELGYKPKVGDKIDVCVVEPETEEGYALLSVNCARSIKEWERIANEIEERGVVRGVIKQKVRGGYKVRLKEGITVFLPMSQVDIMPVVHPDQWLDREIEAKVLSVDRKRRSVVISRRKLLEEERAKKRKETLKRLKEGEIVEGTVKNIVDFGIFVDVDGVDGLVHKSDISWSGLKTPFDVAQIGDKIKVKIKKIERDKERLVLSLKETRPDPWERIEELFSPGQVVEGEVVKEDRKGVWVYLPNDVAGFLPAGAVPKGVKLKYKHRYKFVVDRIDRDKRRVILKWQEEERRK</sequence>
<dbReference type="PRINTS" id="PR00681">
    <property type="entry name" value="RIBOSOMALS1"/>
</dbReference>
<dbReference type="CDD" id="cd04465">
    <property type="entry name" value="S1_RPS1_repeat_ec2_hs2"/>
    <property type="match status" value="1"/>
</dbReference>
<dbReference type="GO" id="GO:0006412">
    <property type="term" value="P:translation"/>
    <property type="evidence" value="ECO:0007669"/>
    <property type="project" value="TreeGrafter"/>
</dbReference>
<evidence type="ECO:0000259" key="4">
    <source>
        <dbReference type="PROSITE" id="PS50126"/>
    </source>
</evidence>
<dbReference type="InterPro" id="IPR050437">
    <property type="entry name" value="Ribos_protein_bS1-like"/>
</dbReference>
<dbReference type="Pfam" id="PF00575">
    <property type="entry name" value="S1"/>
    <property type="match status" value="4"/>
</dbReference>
<feature type="domain" description="S1 motif" evidence="4">
    <location>
        <begin position="97"/>
        <end position="164"/>
    </location>
</feature>
<evidence type="ECO:0000256" key="2">
    <source>
        <dbReference type="ARBA" id="ARBA00022980"/>
    </source>
</evidence>
<evidence type="ECO:0000256" key="3">
    <source>
        <dbReference type="ARBA" id="ARBA00023274"/>
    </source>
</evidence>
<dbReference type="RefSeq" id="WP_013538432.1">
    <property type="nucleotide sequence ID" value="NC_014926.1"/>
</dbReference>
<keyword evidence="6" id="KW-1185">Reference proteome</keyword>
<feature type="domain" description="S1 motif" evidence="4">
    <location>
        <begin position="18"/>
        <end position="79"/>
    </location>
</feature>
<dbReference type="GO" id="GO:0003729">
    <property type="term" value="F:mRNA binding"/>
    <property type="evidence" value="ECO:0007669"/>
    <property type="project" value="TreeGrafter"/>
</dbReference>